<dbReference type="SUPFAM" id="SSF53335">
    <property type="entry name" value="S-adenosyl-L-methionine-dependent methyltransferases"/>
    <property type="match status" value="1"/>
</dbReference>
<proteinExistence type="predicted"/>
<keyword evidence="1" id="KW-0479">Metal-binding</keyword>
<comment type="caution">
    <text evidence="3">The sequence shown here is derived from an EMBL/GenBank/DDBJ whole genome shotgun (WGS) entry which is preliminary data.</text>
</comment>
<gene>
    <name evidence="3" type="ORF">DAVIS_01512</name>
</gene>
<evidence type="ECO:0000256" key="1">
    <source>
        <dbReference type="ARBA" id="ARBA00022723"/>
    </source>
</evidence>
<dbReference type="GO" id="GO:0008168">
    <property type="term" value="F:methyltransferase activity"/>
    <property type="evidence" value="ECO:0007669"/>
    <property type="project" value="UniProtKB-KW"/>
</dbReference>
<keyword evidence="3" id="KW-0489">Methyltransferase</keyword>
<dbReference type="Proteomes" id="UP000257451">
    <property type="component" value="Unassembled WGS sequence"/>
</dbReference>
<dbReference type="Pfam" id="PF03492">
    <property type="entry name" value="Methyltransf_7"/>
    <property type="match status" value="1"/>
</dbReference>
<dbReference type="GO" id="GO:0032259">
    <property type="term" value="P:methylation"/>
    <property type="evidence" value="ECO:0007669"/>
    <property type="project" value="UniProtKB-KW"/>
</dbReference>
<keyword evidence="3" id="KW-0808">Transferase</keyword>
<dbReference type="AlphaFoldDB" id="A0A3E2MZ13"/>
<dbReference type="InterPro" id="IPR005299">
    <property type="entry name" value="MeTrfase_7"/>
</dbReference>
<dbReference type="RefSeq" id="WP_117388119.1">
    <property type="nucleotide sequence ID" value="NZ_PEDF01000042.1"/>
</dbReference>
<accession>A0A3E2MZ13</accession>
<evidence type="ECO:0000313" key="4">
    <source>
        <dbReference type="Proteomes" id="UP000257451"/>
    </source>
</evidence>
<dbReference type="InterPro" id="IPR042086">
    <property type="entry name" value="MeTrfase_capping"/>
</dbReference>
<organism evidence="3 4">
    <name type="scientific">Mycobacterium marinum</name>
    <dbReference type="NCBI Taxonomy" id="1781"/>
    <lineage>
        <taxon>Bacteria</taxon>
        <taxon>Bacillati</taxon>
        <taxon>Actinomycetota</taxon>
        <taxon>Actinomycetes</taxon>
        <taxon>Mycobacteriales</taxon>
        <taxon>Mycobacteriaceae</taxon>
        <taxon>Mycobacterium</taxon>
        <taxon>Mycobacterium ulcerans group</taxon>
    </lineage>
</organism>
<sequence length="368" mass="40270">MPREIRLPESSVVVRPAPMESATYSQSSRLQAAGLSPAITLFEKAAQTVPLPDAPQPVVIADYGVATGHNSLKPMMAAINALRRRTREDRAIMVAHTDVPDNDFTALFRTLADDPDSYLQHDSASFASAVGRSFYTQILPSNTVSLGWSSWAIQWLSRIPAGAPELTDHVQVAYSKDERARAAYAHQAATDWQDFLAFRGRELCPGGRLVVLTMALDEHGHFGYRPMNDALVAALNDQVRDGLLRPEELRRMAIPVVARAEKDLRAPFAPRGWFEGLTIEQLEVFNAEDRFWAAFQSDGDAEAFGAQWAGFARAALFPTLAAALDCGTGDPRATAFIEQLEASVADRLASQPEPMRIPLASLVLAKRA</sequence>
<dbReference type="Gene3D" id="3.40.50.150">
    <property type="entry name" value="Vaccinia Virus protein VP39"/>
    <property type="match status" value="1"/>
</dbReference>
<dbReference type="EMBL" id="PEDF01000042">
    <property type="protein sequence ID" value="RFZ44488.1"/>
    <property type="molecule type" value="Genomic_DNA"/>
</dbReference>
<evidence type="ECO:0000256" key="2">
    <source>
        <dbReference type="ARBA" id="ARBA00022842"/>
    </source>
</evidence>
<dbReference type="InterPro" id="IPR029063">
    <property type="entry name" value="SAM-dependent_MTases_sf"/>
</dbReference>
<protein>
    <submittedName>
        <fullName evidence="3">SAM dependent carboxyl methyltransferase</fullName>
    </submittedName>
</protein>
<dbReference type="PANTHER" id="PTHR31009">
    <property type="entry name" value="S-ADENOSYL-L-METHIONINE:CARBOXYL METHYLTRANSFERASE FAMILY PROTEIN"/>
    <property type="match status" value="1"/>
</dbReference>
<dbReference type="GO" id="GO:0046872">
    <property type="term" value="F:metal ion binding"/>
    <property type="evidence" value="ECO:0007669"/>
    <property type="project" value="UniProtKB-KW"/>
</dbReference>
<keyword evidence="2" id="KW-0460">Magnesium</keyword>
<name>A0A3E2MZ13_MYCMR</name>
<reference evidence="3 4" key="1">
    <citation type="journal article" date="2018" name="Sci. Rep.">
        <title>Extensive genomic diversity among Mycobacterium marinum strains revealed by whole genome sequencing.</title>
        <authorList>
            <person name="Das S."/>
            <person name="Pettersson B.M."/>
            <person name="Behra P.R."/>
            <person name="Mallick A."/>
            <person name="Cheramie M."/>
            <person name="Ramesh M."/>
            <person name="Shirreff L."/>
            <person name="DuCote T."/>
            <person name="Dasgupta S."/>
            <person name="Ennis D.G."/>
            <person name="Kirsebom L.A."/>
        </authorList>
    </citation>
    <scope>NUCLEOTIDE SEQUENCE [LARGE SCALE GENOMIC DNA]</scope>
    <source>
        <strain evidence="3 4">Davis1</strain>
    </source>
</reference>
<dbReference type="Gene3D" id="1.10.1200.270">
    <property type="entry name" value="Methyltransferase, alpha-helical capping domain"/>
    <property type="match status" value="1"/>
</dbReference>
<evidence type="ECO:0000313" key="3">
    <source>
        <dbReference type="EMBL" id="RFZ44488.1"/>
    </source>
</evidence>